<dbReference type="InterPro" id="IPR021740">
    <property type="entry name" value="Velvet"/>
</dbReference>
<dbReference type="GO" id="GO:0030435">
    <property type="term" value="P:sporulation resulting in formation of a cellular spore"/>
    <property type="evidence" value="ECO:0007669"/>
    <property type="project" value="UniProtKB-KW"/>
</dbReference>
<evidence type="ECO:0000256" key="5">
    <source>
        <dbReference type="ARBA" id="ARBA00023242"/>
    </source>
</evidence>
<dbReference type="GeneID" id="54472806"/>
<dbReference type="AlphaFoldDB" id="A0A6A6PF10"/>
<reference evidence="7" key="1">
    <citation type="journal article" date="2020" name="Stud. Mycol.">
        <title>101 Dothideomycetes genomes: a test case for predicting lifestyles and emergence of pathogens.</title>
        <authorList>
            <person name="Haridas S."/>
            <person name="Albert R."/>
            <person name="Binder M."/>
            <person name="Bloem J."/>
            <person name="Labutti K."/>
            <person name="Salamov A."/>
            <person name="Andreopoulos B."/>
            <person name="Baker S."/>
            <person name="Barry K."/>
            <person name="Bills G."/>
            <person name="Bluhm B."/>
            <person name="Cannon C."/>
            <person name="Castanera R."/>
            <person name="Culley D."/>
            <person name="Daum C."/>
            <person name="Ezra D."/>
            <person name="Gonzalez J."/>
            <person name="Henrissat B."/>
            <person name="Kuo A."/>
            <person name="Liang C."/>
            <person name="Lipzen A."/>
            <person name="Lutzoni F."/>
            <person name="Magnuson J."/>
            <person name="Mondo S."/>
            <person name="Nolan M."/>
            <person name="Ohm R."/>
            <person name="Pangilinan J."/>
            <person name="Park H.-J."/>
            <person name="Ramirez L."/>
            <person name="Alfaro M."/>
            <person name="Sun H."/>
            <person name="Tritt A."/>
            <person name="Yoshinaga Y."/>
            <person name="Zwiers L.-H."/>
            <person name="Turgeon B."/>
            <person name="Goodwin S."/>
            <person name="Spatafora J."/>
            <person name="Crous P."/>
            <person name="Grigoriev I."/>
        </authorList>
    </citation>
    <scope>NUCLEOTIDE SEQUENCE</scope>
    <source>
        <strain evidence="7">CBS 113389</strain>
    </source>
</reference>
<evidence type="ECO:0000259" key="6">
    <source>
        <dbReference type="PROSITE" id="PS51821"/>
    </source>
</evidence>
<keyword evidence="8" id="KW-1185">Reference proteome</keyword>
<dbReference type="GO" id="GO:0005634">
    <property type="term" value="C:nucleus"/>
    <property type="evidence" value="ECO:0007669"/>
    <property type="project" value="UniProtKB-SubCell"/>
</dbReference>
<dbReference type="RefSeq" id="XP_033585090.1">
    <property type="nucleotide sequence ID" value="XM_033731804.1"/>
</dbReference>
<dbReference type="PANTHER" id="PTHR33572:SF18">
    <property type="entry name" value="SPORE DEVELOPMENT REGULATOR VOSA"/>
    <property type="match status" value="1"/>
</dbReference>
<dbReference type="PROSITE" id="PS51821">
    <property type="entry name" value="VELVET"/>
    <property type="match status" value="1"/>
</dbReference>
<keyword evidence="4" id="KW-0804">Transcription</keyword>
<protein>
    <submittedName>
        <fullName evidence="7">Velvet factor-domain-containing protein</fullName>
    </submittedName>
</protein>
<dbReference type="InterPro" id="IPR037525">
    <property type="entry name" value="Velvet_dom"/>
</dbReference>
<accession>A0A6A6PF10</accession>
<organism evidence="7 8">
    <name type="scientific">Neohortaea acidophila</name>
    <dbReference type="NCBI Taxonomy" id="245834"/>
    <lineage>
        <taxon>Eukaryota</taxon>
        <taxon>Fungi</taxon>
        <taxon>Dikarya</taxon>
        <taxon>Ascomycota</taxon>
        <taxon>Pezizomycotina</taxon>
        <taxon>Dothideomycetes</taxon>
        <taxon>Dothideomycetidae</taxon>
        <taxon>Mycosphaerellales</taxon>
        <taxon>Teratosphaeriaceae</taxon>
        <taxon>Neohortaea</taxon>
    </lineage>
</organism>
<evidence type="ECO:0000313" key="8">
    <source>
        <dbReference type="Proteomes" id="UP000799767"/>
    </source>
</evidence>
<dbReference type="PANTHER" id="PTHR33572">
    <property type="entry name" value="SPORE DEVELOPMENT REGULATOR VOSA"/>
    <property type="match status" value="1"/>
</dbReference>
<evidence type="ECO:0000256" key="3">
    <source>
        <dbReference type="ARBA" id="ARBA00023015"/>
    </source>
</evidence>
<evidence type="ECO:0000256" key="1">
    <source>
        <dbReference type="ARBA" id="ARBA00004123"/>
    </source>
</evidence>
<gene>
    <name evidence="7" type="ORF">BDY17DRAFT_258760</name>
</gene>
<feature type="non-terminal residue" evidence="7">
    <location>
        <position position="130"/>
    </location>
</feature>
<dbReference type="OrthoDB" id="5599552at2759"/>
<keyword evidence="5" id="KW-0539">Nucleus</keyword>
<evidence type="ECO:0000256" key="2">
    <source>
        <dbReference type="ARBA" id="ARBA00022969"/>
    </source>
</evidence>
<dbReference type="InterPro" id="IPR038491">
    <property type="entry name" value="Velvet_dom_sf"/>
</dbReference>
<keyword evidence="3" id="KW-0805">Transcription regulation</keyword>
<dbReference type="Pfam" id="PF11754">
    <property type="entry name" value="Velvet"/>
    <property type="match status" value="1"/>
</dbReference>
<evidence type="ECO:0000256" key="4">
    <source>
        <dbReference type="ARBA" id="ARBA00023163"/>
    </source>
</evidence>
<dbReference type="Proteomes" id="UP000799767">
    <property type="component" value="Unassembled WGS sequence"/>
</dbReference>
<name>A0A6A6PF10_9PEZI</name>
<dbReference type="Gene3D" id="2.60.40.3960">
    <property type="entry name" value="Velvet domain"/>
    <property type="match status" value="1"/>
</dbReference>
<sequence>MIAVLVEAEPAPQGDPNDPSSTDAWKPVQGNNLLGQTVSSLHRLKDVNNADGGYFVFGDISCKRIGFYRLQFNLFDFQNGEAVFVKSTVSEPFQAVVSSKEFRGQRESTPLSRTFSDQGVRLRLRKEQRV</sequence>
<evidence type="ECO:0000313" key="7">
    <source>
        <dbReference type="EMBL" id="KAF2478520.1"/>
    </source>
</evidence>
<comment type="subcellular location">
    <subcellularLocation>
        <location evidence="1">Nucleus</location>
    </subcellularLocation>
</comment>
<feature type="domain" description="Velvet" evidence="6">
    <location>
        <begin position="1"/>
        <end position="125"/>
    </location>
</feature>
<keyword evidence="2" id="KW-0749">Sporulation</keyword>
<dbReference type="EMBL" id="MU001644">
    <property type="protein sequence ID" value="KAF2478520.1"/>
    <property type="molecule type" value="Genomic_DNA"/>
</dbReference>
<proteinExistence type="predicted"/>